<keyword evidence="2 4" id="KW-0694">RNA-binding</keyword>
<evidence type="ECO:0000259" key="6">
    <source>
        <dbReference type="PROSITE" id="PS50102"/>
    </source>
</evidence>
<keyword evidence="3" id="KW-0539">Nucleus</keyword>
<accession>A0A9D4VDU0</accession>
<evidence type="ECO:0000256" key="2">
    <source>
        <dbReference type="ARBA" id="ARBA00022884"/>
    </source>
</evidence>
<name>A0A9D4VDU0_ADICA</name>
<gene>
    <name evidence="7" type="ORF">GOP47_0000369</name>
</gene>
<proteinExistence type="predicted"/>
<feature type="region of interest" description="Disordered" evidence="5">
    <location>
        <begin position="674"/>
        <end position="699"/>
    </location>
</feature>
<feature type="compositionally biased region" description="Low complexity" evidence="5">
    <location>
        <begin position="674"/>
        <end position="687"/>
    </location>
</feature>
<feature type="region of interest" description="Disordered" evidence="5">
    <location>
        <begin position="910"/>
        <end position="1026"/>
    </location>
</feature>
<feature type="domain" description="RRM" evidence="6">
    <location>
        <begin position="130"/>
        <end position="204"/>
    </location>
</feature>
<dbReference type="OrthoDB" id="439808at2759"/>
<dbReference type="Gene3D" id="3.30.70.330">
    <property type="match status" value="2"/>
</dbReference>
<dbReference type="PANTHER" id="PTHR23189">
    <property type="entry name" value="RNA RECOGNITION MOTIF-CONTAINING"/>
    <property type="match status" value="1"/>
</dbReference>
<feature type="compositionally biased region" description="Basic and acidic residues" evidence="5">
    <location>
        <begin position="288"/>
        <end position="297"/>
    </location>
</feature>
<feature type="compositionally biased region" description="Low complexity" evidence="5">
    <location>
        <begin position="972"/>
        <end position="982"/>
    </location>
</feature>
<comment type="subcellular location">
    <subcellularLocation>
        <location evidence="1">Nucleus</location>
    </subcellularLocation>
</comment>
<feature type="region of interest" description="Disordered" evidence="5">
    <location>
        <begin position="60"/>
        <end position="81"/>
    </location>
</feature>
<evidence type="ECO:0000313" key="8">
    <source>
        <dbReference type="Proteomes" id="UP000886520"/>
    </source>
</evidence>
<dbReference type="Proteomes" id="UP000886520">
    <property type="component" value="Chromosome 1"/>
</dbReference>
<feature type="region of interest" description="Disordered" evidence="5">
    <location>
        <begin position="281"/>
        <end position="320"/>
    </location>
</feature>
<evidence type="ECO:0000256" key="3">
    <source>
        <dbReference type="ARBA" id="ARBA00023242"/>
    </source>
</evidence>
<reference evidence="7" key="1">
    <citation type="submission" date="2021-01" db="EMBL/GenBank/DDBJ databases">
        <title>Adiantum capillus-veneris genome.</title>
        <authorList>
            <person name="Fang Y."/>
            <person name="Liao Q."/>
        </authorList>
    </citation>
    <scope>NUCLEOTIDE SEQUENCE</scope>
    <source>
        <strain evidence="7">H3</strain>
        <tissue evidence="7">Leaf</tissue>
    </source>
</reference>
<keyword evidence="8" id="KW-1185">Reference proteome</keyword>
<dbReference type="InterPro" id="IPR012677">
    <property type="entry name" value="Nucleotide-bd_a/b_plait_sf"/>
</dbReference>
<dbReference type="InterPro" id="IPR000504">
    <property type="entry name" value="RRM_dom"/>
</dbReference>
<dbReference type="AlphaFoldDB" id="A0A9D4VDU0"/>
<dbReference type="SUPFAM" id="SSF54928">
    <property type="entry name" value="RNA-binding domain, RBD"/>
    <property type="match status" value="2"/>
</dbReference>
<feature type="compositionally biased region" description="Polar residues" evidence="5">
    <location>
        <begin position="913"/>
        <end position="925"/>
    </location>
</feature>
<dbReference type="EMBL" id="JABFUD020000001">
    <property type="protein sequence ID" value="KAI5084200.1"/>
    <property type="molecule type" value="Genomic_DNA"/>
</dbReference>
<dbReference type="InterPro" id="IPR035979">
    <property type="entry name" value="RBD_domain_sf"/>
</dbReference>
<dbReference type="PROSITE" id="PS50102">
    <property type="entry name" value="RRM"/>
    <property type="match status" value="2"/>
</dbReference>
<protein>
    <recommendedName>
        <fullName evidence="6">RRM domain-containing protein</fullName>
    </recommendedName>
</protein>
<dbReference type="InterPro" id="IPR012921">
    <property type="entry name" value="SPOC_C"/>
</dbReference>
<dbReference type="CDD" id="cd00590">
    <property type="entry name" value="RRM_SF"/>
    <property type="match status" value="2"/>
</dbReference>
<evidence type="ECO:0000313" key="7">
    <source>
        <dbReference type="EMBL" id="KAI5084200.1"/>
    </source>
</evidence>
<comment type="caution">
    <text evidence="7">The sequence shown here is derived from an EMBL/GenBank/DDBJ whole genome shotgun (WGS) entry which is preliminary data.</text>
</comment>
<dbReference type="Pfam" id="PF00076">
    <property type="entry name" value="RRM_1"/>
    <property type="match status" value="2"/>
</dbReference>
<evidence type="ECO:0000256" key="4">
    <source>
        <dbReference type="PROSITE-ProRule" id="PRU00176"/>
    </source>
</evidence>
<organism evidence="7 8">
    <name type="scientific">Adiantum capillus-veneris</name>
    <name type="common">Maidenhair fern</name>
    <dbReference type="NCBI Taxonomy" id="13818"/>
    <lineage>
        <taxon>Eukaryota</taxon>
        <taxon>Viridiplantae</taxon>
        <taxon>Streptophyta</taxon>
        <taxon>Embryophyta</taxon>
        <taxon>Tracheophyta</taxon>
        <taxon>Polypodiopsida</taxon>
        <taxon>Polypodiidae</taxon>
        <taxon>Polypodiales</taxon>
        <taxon>Pteridineae</taxon>
        <taxon>Pteridaceae</taxon>
        <taxon>Vittarioideae</taxon>
        <taxon>Adiantum</taxon>
    </lineage>
</organism>
<dbReference type="CDD" id="cd21546">
    <property type="entry name" value="SPOC_FPA-like"/>
    <property type="match status" value="1"/>
</dbReference>
<dbReference type="SMART" id="SM00360">
    <property type="entry name" value="RRM"/>
    <property type="match status" value="2"/>
</dbReference>
<dbReference type="GO" id="GO:0003723">
    <property type="term" value="F:RNA binding"/>
    <property type="evidence" value="ECO:0007669"/>
    <property type="project" value="UniProtKB-UniRule"/>
</dbReference>
<evidence type="ECO:0000256" key="5">
    <source>
        <dbReference type="SAM" id="MobiDB-lite"/>
    </source>
</evidence>
<feature type="region of interest" description="Disordered" evidence="5">
    <location>
        <begin position="104"/>
        <end position="127"/>
    </location>
</feature>
<feature type="domain" description="RRM" evidence="6">
    <location>
        <begin position="1"/>
        <end position="58"/>
    </location>
</feature>
<dbReference type="Pfam" id="PF07744">
    <property type="entry name" value="SPOC"/>
    <property type="match status" value="1"/>
</dbReference>
<evidence type="ECO:0000256" key="1">
    <source>
        <dbReference type="ARBA" id="ARBA00004123"/>
    </source>
</evidence>
<dbReference type="GO" id="GO:0005634">
    <property type="term" value="C:nucleus"/>
    <property type="evidence" value="ECO:0007669"/>
    <property type="project" value="UniProtKB-SubCell"/>
</dbReference>
<feature type="compositionally biased region" description="Basic and acidic residues" evidence="5">
    <location>
        <begin position="64"/>
        <end position="81"/>
    </location>
</feature>
<sequence>MLAEQFSRFGDIESIKLFSQKNYAFVTLKTVEDAVYAKKGLHGTVLGGLAVRIEFARGAQDGRPNPHAEIDEKDLNEKERQTEEKIIYQDKGQKDGKQEKKAAATKVVTSDDISRHSSDVPKGNKNGDPSEVLWIGFPLHLKIDEKKLHKLFAPFGGVEKITTFPGRTYAFVRFQNVKAASRAKDALQGKLFDDPRVSISFAKSEVGPVDNFHANSELRPPSPLKAGTRFISSTSVKDEEGTSLFLSNSSFKVGTESNNFSIASPRKEEIFPPIAPLPSFGSLTSRSEPPHAGKESHWSSSHFFPARSGTGINDKPYSPPSQSIEPIVNIDMKDDFSGNAGSKHVPKAELDKGTQVLQKDKFSEIKELKADDNWMLREYSNIRDQKRARFEMENPNGGALFSLGSPSAISDKLRSQGEDGDAKRPRLANEHFWVEAKDNKPTDYANERVPLPPHDMWDDQVLVSSGLLGRTPVVSDKEKEVNVSLVSKENLETKDGSHRGLLGRMPPADSTVDQPLVSQSEHVLVESPISPARTDAGSPSCPPPKDVFRWEGTIAKGGMEVCRCRCFPATKEIDVMFPDILNCTARTSLDMLAQYISQVRDFAVVLFMPQGVPDVAPYQELMAFLADKKRAAVCKLSEENTLFLVPPSDFVEQFLNVPKSNNILGVVLGQQQQRSQSSQTSTDHSVSLTSQQTFDSKRQGHQKLDTYAMPEDPGTIPVHSVEMKTVKSSSQQIGYQLESSKLDHGGSMSFENMLCKNRLGPDVAQDNEVATDSGRISYGTQGSKPFMPEHQAHEKNPLPDNRSLSFQISGNLPMPIPMPLPIPHGLQMFGNPNLPPGGKMPPHQDPVMLPRPPMFFPSRTAEQLPMPGSNQTISDSQKAVGSFAFPERPWSVPIVPHSLPMTQMNPPMVHPQPSFSYGPTAQQQFPAFDGRQQDGPAQPSSFAFRPTATNTRSLPSPYPLASESGPRPPSLPLGLPSLDSTLRPPVPPMGTAAADRDKQGSEADQQQAFQNALAGMHNPNSSEEDQKKFRATVELAAALLQQLQQQTKL</sequence>